<dbReference type="Pfam" id="PF04796">
    <property type="entry name" value="RepA_C"/>
    <property type="match status" value="1"/>
</dbReference>
<evidence type="ECO:0000313" key="1">
    <source>
        <dbReference type="EMBL" id="ANJ74404.1"/>
    </source>
</evidence>
<dbReference type="EMBL" id="CP016022">
    <property type="protein sequence ID" value="ANJ74404.1"/>
    <property type="molecule type" value="Genomic_DNA"/>
</dbReference>
<proteinExistence type="predicted"/>
<dbReference type="Proteomes" id="UP000078572">
    <property type="component" value="Chromosome 1"/>
</dbReference>
<dbReference type="OrthoDB" id="1524783at2"/>
<evidence type="ECO:0000313" key="2">
    <source>
        <dbReference type="Proteomes" id="UP000078572"/>
    </source>
</evidence>
<accession>A0A192A1Z0</accession>
<sequence>MTGPEQHFRPRPSEERLVKAAAEIDAHPPAGDDIAFTHSILCQVGLPRKQVSKEEFVREFKDAWISVSAGYLDEGNGPVKQPVPFGAVPRLAIAYLNTYALRHKTREIPVGSNSTDLLRLIGQHNDGGNRYLALRRGIHALAACRLQIGYRGRTFNGQPIEQFDAWSSSPEAPRHRWPGVLVLSKSYFESLENSGVPLDRRALRAIGGAALDLDVYAWLTHRLWRINQPETISWRALQGQFGQEYADTSNFRKEMKRALNTVLAVYPKARKAIEQVNGGLRLKHAPPPVSPRDKCP</sequence>
<name>A0A192A1Z0_9RALS</name>
<dbReference type="InterPro" id="IPR006881">
    <property type="entry name" value="RepA_C"/>
</dbReference>
<protein>
    <submittedName>
        <fullName evidence="1">Replication protein</fullName>
    </submittedName>
</protein>
<gene>
    <name evidence="1" type="ORF">A9Y76_04805</name>
</gene>
<dbReference type="AlphaFoldDB" id="A0A192A1Z0"/>
<organism evidence="1 2">
    <name type="scientific">Ralstonia insidiosa</name>
    <dbReference type="NCBI Taxonomy" id="190721"/>
    <lineage>
        <taxon>Bacteria</taxon>
        <taxon>Pseudomonadati</taxon>
        <taxon>Pseudomonadota</taxon>
        <taxon>Betaproteobacteria</taxon>
        <taxon>Burkholderiales</taxon>
        <taxon>Burkholderiaceae</taxon>
        <taxon>Ralstonia</taxon>
    </lineage>
</organism>
<keyword evidence="2" id="KW-1185">Reference proteome</keyword>
<reference evidence="2" key="1">
    <citation type="submission" date="2016-06" db="EMBL/GenBank/DDBJ databases">
        <authorList>
            <person name="Xu Y."/>
            <person name="Nagy A."/>
            <person name="Yan X."/>
            <person name="Kim S.W."/>
            <person name="Haley B."/>
            <person name="Liu N.T."/>
            <person name="Nou X."/>
        </authorList>
    </citation>
    <scope>NUCLEOTIDE SEQUENCE [LARGE SCALE GENOMIC DNA]</scope>
    <source>
        <strain evidence="2">ATCC 49129</strain>
    </source>
</reference>